<proteinExistence type="predicted"/>
<reference evidence="1" key="2">
    <citation type="submission" date="2020-07" db="EMBL/GenBank/DDBJ databases">
        <authorList>
            <person name="Vera ALvarez R."/>
            <person name="Arias-Moreno D.M."/>
            <person name="Jimenez-Jacinto V."/>
            <person name="Jimenez-Bremont J.F."/>
            <person name="Swaminathan K."/>
            <person name="Moose S.P."/>
            <person name="Guerrero-Gonzalez M.L."/>
            <person name="Marino-Ramirez L."/>
            <person name="Landsman D."/>
            <person name="Rodriguez-Kessler M."/>
            <person name="Delgado-Sanchez P."/>
        </authorList>
    </citation>
    <scope>NUCLEOTIDE SEQUENCE</scope>
    <source>
        <tissue evidence="1">Cladode</tissue>
    </source>
</reference>
<name>A0A7C9DJL8_OPUST</name>
<organism evidence="1">
    <name type="scientific">Opuntia streptacantha</name>
    <name type="common">Prickly pear cactus</name>
    <name type="synonym">Opuntia cardona</name>
    <dbReference type="NCBI Taxonomy" id="393608"/>
    <lineage>
        <taxon>Eukaryota</taxon>
        <taxon>Viridiplantae</taxon>
        <taxon>Streptophyta</taxon>
        <taxon>Embryophyta</taxon>
        <taxon>Tracheophyta</taxon>
        <taxon>Spermatophyta</taxon>
        <taxon>Magnoliopsida</taxon>
        <taxon>eudicotyledons</taxon>
        <taxon>Gunneridae</taxon>
        <taxon>Pentapetalae</taxon>
        <taxon>Caryophyllales</taxon>
        <taxon>Cactineae</taxon>
        <taxon>Cactaceae</taxon>
        <taxon>Opuntioideae</taxon>
        <taxon>Opuntia</taxon>
    </lineage>
</organism>
<sequence length="144" mass="15656">MNSSMPCPDALESLFTAIACPSSSFPLYTGPNPPVPSMLLSWKLSVALASFSNVSSCKSSEMTFVFCSDRCWFRIASFVLISFPDGNWDLVCLFGGNLRFGRALHFHRDNMMAATAAKPKMTATAIIALSLVFLLPNSDCASLR</sequence>
<dbReference type="AlphaFoldDB" id="A0A7C9DJL8"/>
<reference evidence="1" key="1">
    <citation type="journal article" date="2013" name="J. Plant Res.">
        <title>Effect of fungi and light on seed germination of three Opuntia species from semiarid lands of central Mexico.</title>
        <authorList>
            <person name="Delgado-Sanchez P."/>
            <person name="Jimenez-Bremont J.F."/>
            <person name="Guerrero-Gonzalez Mde L."/>
            <person name="Flores J."/>
        </authorList>
    </citation>
    <scope>NUCLEOTIDE SEQUENCE</scope>
    <source>
        <tissue evidence="1">Cladode</tissue>
    </source>
</reference>
<accession>A0A7C9DJL8</accession>
<protein>
    <submittedName>
        <fullName evidence="1">Uncharacterized protein</fullName>
    </submittedName>
</protein>
<dbReference type="EMBL" id="GISG01123684">
    <property type="protein sequence ID" value="MBA4641345.1"/>
    <property type="molecule type" value="Transcribed_RNA"/>
</dbReference>
<evidence type="ECO:0000313" key="1">
    <source>
        <dbReference type="EMBL" id="MBA4641345.1"/>
    </source>
</evidence>